<gene>
    <name evidence="1" type="ORF">F0562_033387</name>
</gene>
<sequence>MKAHGINGSSADQWAYHAPENKRNDAMAKFKTKVSDKLEKTKVAASIGKKKVKEGVSAGIQWIKDKSHKTTQ</sequence>
<dbReference type="AlphaFoldDB" id="A0A5J5ARA2"/>
<dbReference type="PANTHER" id="PTHR33386:SF5">
    <property type="entry name" value="OS02G0740600 PROTEIN"/>
    <property type="match status" value="1"/>
</dbReference>
<name>A0A5J5ARA2_9ASTE</name>
<keyword evidence="2" id="KW-1185">Reference proteome</keyword>
<dbReference type="PANTHER" id="PTHR33386">
    <property type="entry name" value="OS02G0740600 PROTEIN"/>
    <property type="match status" value="1"/>
</dbReference>
<evidence type="ECO:0000313" key="1">
    <source>
        <dbReference type="EMBL" id="KAA8533080.1"/>
    </source>
</evidence>
<proteinExistence type="predicted"/>
<organism evidence="1 2">
    <name type="scientific">Nyssa sinensis</name>
    <dbReference type="NCBI Taxonomy" id="561372"/>
    <lineage>
        <taxon>Eukaryota</taxon>
        <taxon>Viridiplantae</taxon>
        <taxon>Streptophyta</taxon>
        <taxon>Embryophyta</taxon>
        <taxon>Tracheophyta</taxon>
        <taxon>Spermatophyta</taxon>
        <taxon>Magnoliopsida</taxon>
        <taxon>eudicotyledons</taxon>
        <taxon>Gunneridae</taxon>
        <taxon>Pentapetalae</taxon>
        <taxon>asterids</taxon>
        <taxon>Cornales</taxon>
        <taxon>Nyssaceae</taxon>
        <taxon>Nyssa</taxon>
    </lineage>
</organism>
<dbReference type="OrthoDB" id="1905524at2759"/>
<reference evidence="1 2" key="1">
    <citation type="submission" date="2019-09" db="EMBL/GenBank/DDBJ databases">
        <title>A chromosome-level genome assembly of the Chinese tupelo Nyssa sinensis.</title>
        <authorList>
            <person name="Yang X."/>
            <person name="Kang M."/>
            <person name="Yang Y."/>
            <person name="Xiong H."/>
            <person name="Wang M."/>
            <person name="Zhang Z."/>
            <person name="Wang Z."/>
            <person name="Wu H."/>
            <person name="Ma T."/>
            <person name="Liu J."/>
            <person name="Xi Z."/>
        </authorList>
    </citation>
    <scope>NUCLEOTIDE SEQUENCE [LARGE SCALE GENOMIC DNA]</scope>
    <source>
        <strain evidence="1">J267</strain>
        <tissue evidence="1">Leaf</tissue>
    </source>
</reference>
<evidence type="ECO:0000313" key="2">
    <source>
        <dbReference type="Proteomes" id="UP000325577"/>
    </source>
</evidence>
<dbReference type="EMBL" id="CM018042">
    <property type="protein sequence ID" value="KAA8533080.1"/>
    <property type="molecule type" value="Genomic_DNA"/>
</dbReference>
<dbReference type="Proteomes" id="UP000325577">
    <property type="component" value="Linkage Group LG19"/>
</dbReference>
<protein>
    <submittedName>
        <fullName evidence="1">Uncharacterized protein</fullName>
    </submittedName>
</protein>
<accession>A0A5J5ARA2</accession>